<reference evidence="1 2" key="1">
    <citation type="journal article" date="2019" name="Int. J. Syst. Evol. Microbiol.">
        <title>The Global Catalogue of Microorganisms (GCM) 10K type strain sequencing project: providing services to taxonomists for standard genome sequencing and annotation.</title>
        <authorList>
            <consortium name="The Broad Institute Genomics Platform"/>
            <consortium name="The Broad Institute Genome Sequencing Center for Infectious Disease"/>
            <person name="Wu L."/>
            <person name="Ma J."/>
        </authorList>
    </citation>
    <scope>NUCLEOTIDE SEQUENCE [LARGE SCALE GENOMIC DNA]</scope>
    <source>
        <strain evidence="1 2">CGMCC 1.12230</strain>
    </source>
</reference>
<organism evidence="1 2">
    <name type="scientific">Haloarchaeobius amylolyticus</name>
    <dbReference type="NCBI Taxonomy" id="1198296"/>
    <lineage>
        <taxon>Archaea</taxon>
        <taxon>Methanobacteriati</taxon>
        <taxon>Methanobacteriota</taxon>
        <taxon>Stenosarchaea group</taxon>
        <taxon>Halobacteria</taxon>
        <taxon>Halobacteriales</taxon>
        <taxon>Halorubellaceae</taxon>
        <taxon>Haloarchaeobius</taxon>
    </lineage>
</organism>
<dbReference type="NCBIfam" id="NF041921">
    <property type="entry name" value="HVO_A0556"/>
    <property type="match status" value="1"/>
</dbReference>
<evidence type="ECO:0000313" key="1">
    <source>
        <dbReference type="EMBL" id="MFD1563103.1"/>
    </source>
</evidence>
<keyword evidence="2" id="KW-1185">Reference proteome</keyword>
<protein>
    <submittedName>
        <fullName evidence="1">HVO_A0556 family zinc finger protein</fullName>
    </submittedName>
</protein>
<evidence type="ECO:0000313" key="2">
    <source>
        <dbReference type="Proteomes" id="UP001597076"/>
    </source>
</evidence>
<dbReference type="Proteomes" id="UP001597076">
    <property type="component" value="Unassembled WGS sequence"/>
</dbReference>
<accession>A0ABD6BDG3</accession>
<gene>
    <name evidence="1" type="ORF">ACFR99_06045</name>
</gene>
<dbReference type="InterPro" id="IPR049681">
    <property type="entry name" value="HVO_A0556-like"/>
</dbReference>
<comment type="caution">
    <text evidence="1">The sequence shown here is derived from an EMBL/GenBank/DDBJ whole genome shotgun (WGS) entry which is preliminary data.</text>
</comment>
<dbReference type="EMBL" id="JBHUDI010000003">
    <property type="protein sequence ID" value="MFD1563103.1"/>
    <property type="molecule type" value="Genomic_DNA"/>
</dbReference>
<dbReference type="AlphaFoldDB" id="A0ABD6BDG3"/>
<proteinExistence type="predicted"/>
<sequence length="53" mass="5698">MQLTDDAVGSPVLEALEGNTCTFCEEGILLQDSYKGKQAVICDNCHVPGAQVW</sequence>
<dbReference type="RefSeq" id="WP_390285331.1">
    <property type="nucleotide sequence ID" value="NZ_JBHUDI010000003.1"/>
</dbReference>
<name>A0ABD6BDG3_9EURY</name>